<keyword evidence="4 7" id="KW-0805">Transcription regulation</keyword>
<evidence type="ECO:0000256" key="3">
    <source>
        <dbReference type="ARBA" id="ARBA00022833"/>
    </source>
</evidence>
<dbReference type="InterPro" id="IPR036578">
    <property type="entry name" value="SMAD_MH1_sf"/>
</dbReference>
<feature type="domain" description="MH1" evidence="8">
    <location>
        <begin position="34"/>
        <end position="159"/>
    </location>
</feature>
<protein>
    <recommendedName>
        <fullName evidence="7">Mothers against decapentaplegic homolog</fullName>
        <shortName evidence="7">MAD homolog</shortName>
        <shortName evidence="7">Mothers against DPP homolog</shortName>
    </recommendedName>
    <alternativeName>
        <fullName evidence="7">SMAD family member</fullName>
    </alternativeName>
</protein>
<keyword evidence="5 7" id="KW-0804">Transcription</keyword>
<dbReference type="PROSITE" id="PS51075">
    <property type="entry name" value="MH1"/>
    <property type="match status" value="1"/>
</dbReference>
<keyword evidence="2" id="KW-0479">Metal-binding</keyword>
<dbReference type="EMBL" id="JBBCAQ010000022">
    <property type="protein sequence ID" value="KAK7590825.1"/>
    <property type="molecule type" value="Genomic_DNA"/>
</dbReference>
<dbReference type="InterPro" id="IPR003619">
    <property type="entry name" value="MAD_homology1_Dwarfin-type"/>
</dbReference>
<dbReference type="PANTHER" id="PTHR13703:SF61">
    <property type="entry name" value="PROTEIN MOTHERS AGAINST DPP"/>
    <property type="match status" value="1"/>
</dbReference>
<evidence type="ECO:0000313" key="11">
    <source>
        <dbReference type="Proteomes" id="UP001367676"/>
    </source>
</evidence>
<comment type="caution">
    <text evidence="10">The sequence shown here is derived from an EMBL/GenBank/DDBJ whole genome shotgun (WGS) entry which is preliminary data.</text>
</comment>
<dbReference type="SUPFAM" id="SSF56366">
    <property type="entry name" value="SMAD MH1 domain"/>
    <property type="match status" value="1"/>
</dbReference>
<reference evidence="10 11" key="1">
    <citation type="submission" date="2024-03" db="EMBL/GenBank/DDBJ databases">
        <title>Adaptation during the transition from Ophiocordyceps entomopathogen to insect associate is accompanied by gene loss and intensified selection.</title>
        <authorList>
            <person name="Ward C.M."/>
            <person name="Onetto C.A."/>
            <person name="Borneman A.R."/>
        </authorList>
    </citation>
    <scope>NUCLEOTIDE SEQUENCE [LARGE SCALE GENOMIC DNA]</scope>
    <source>
        <strain evidence="10">AWRI1</strain>
        <tissue evidence="10">Single Adult Female</tissue>
    </source>
</reference>
<keyword evidence="3" id="KW-0862">Zinc</keyword>
<dbReference type="Pfam" id="PF03166">
    <property type="entry name" value="MH2"/>
    <property type="match status" value="1"/>
</dbReference>
<dbReference type="GO" id="GO:0030509">
    <property type="term" value="P:BMP signaling pathway"/>
    <property type="evidence" value="ECO:0007669"/>
    <property type="project" value="TreeGrafter"/>
</dbReference>
<gene>
    <name evidence="10" type="ORF">V9T40_002438</name>
</gene>
<organism evidence="10 11">
    <name type="scientific">Parthenolecanium corni</name>
    <dbReference type="NCBI Taxonomy" id="536013"/>
    <lineage>
        <taxon>Eukaryota</taxon>
        <taxon>Metazoa</taxon>
        <taxon>Ecdysozoa</taxon>
        <taxon>Arthropoda</taxon>
        <taxon>Hexapoda</taxon>
        <taxon>Insecta</taxon>
        <taxon>Pterygota</taxon>
        <taxon>Neoptera</taxon>
        <taxon>Paraneoptera</taxon>
        <taxon>Hemiptera</taxon>
        <taxon>Sternorrhyncha</taxon>
        <taxon>Coccoidea</taxon>
        <taxon>Coccidae</taxon>
        <taxon>Parthenolecanium</taxon>
    </lineage>
</organism>
<evidence type="ECO:0000256" key="2">
    <source>
        <dbReference type="ARBA" id="ARBA00022723"/>
    </source>
</evidence>
<dbReference type="Proteomes" id="UP001367676">
    <property type="component" value="Unassembled WGS sequence"/>
</dbReference>
<dbReference type="GO" id="GO:0009653">
    <property type="term" value="P:anatomical structure morphogenesis"/>
    <property type="evidence" value="ECO:0007669"/>
    <property type="project" value="TreeGrafter"/>
</dbReference>
<dbReference type="PANTHER" id="PTHR13703">
    <property type="entry name" value="SMAD"/>
    <property type="match status" value="1"/>
</dbReference>
<dbReference type="GO" id="GO:0005737">
    <property type="term" value="C:cytoplasm"/>
    <property type="evidence" value="ECO:0007669"/>
    <property type="project" value="UniProtKB-SubCell"/>
</dbReference>
<dbReference type="Gene3D" id="3.90.520.10">
    <property type="entry name" value="SMAD MH1 domain"/>
    <property type="match status" value="1"/>
</dbReference>
<proteinExistence type="inferred from homology"/>
<accession>A0AAN9TGQ1</accession>
<dbReference type="InterPro" id="IPR017855">
    <property type="entry name" value="SMAD-like_dom_sf"/>
</dbReference>
<sequence length="447" mass="50770">MDDVVEMDSNNGKSKSSSFKPFSAFSNIFMKLHPAFKVISRWKQGDEEEQWAEKAVAALIQKLKKNNKASYEELIRAITYPQILSQCVTIPGSKDGRLQVSHRKKLPHVIYCRVFRWPDLQSHHELKPMEHCKHPFSPKQKDVCINPYHYTRVEHAGSMPPVVVPRYSEFAPQQATMQLQQQQQNYLYGGHSSSFSLDMMSPTNSSGTSNQSPYQMNFMDVSDSQPCLPSTGYSPNFSEASPVQYQDPQEHWGTITYYELNSRVSGAFQCYSSSVIVDGFTNPGREMNRFCLGQLTNVNRNSTVENTRRHIGKGLELCYNRGSLILKCLSEKSVYVHSWNCNMNLGLPFSNVIKLPSGHSLIIFDVNKFVELLGFKVNEGFEAAYELTKMCTIRMSLVKGWGSDYHRQDITSTPCWLEIHMNGALKWLDHVLTKMNGPETAAITSVS</sequence>
<dbReference type="GO" id="GO:0070411">
    <property type="term" value="F:I-SMAD binding"/>
    <property type="evidence" value="ECO:0007669"/>
    <property type="project" value="TreeGrafter"/>
</dbReference>
<dbReference type="SUPFAM" id="SSF49879">
    <property type="entry name" value="SMAD/FHA domain"/>
    <property type="match status" value="1"/>
</dbReference>
<dbReference type="GO" id="GO:0071144">
    <property type="term" value="C:heteromeric SMAD protein complex"/>
    <property type="evidence" value="ECO:0007669"/>
    <property type="project" value="TreeGrafter"/>
</dbReference>
<dbReference type="GO" id="GO:0050793">
    <property type="term" value="P:regulation of developmental process"/>
    <property type="evidence" value="ECO:0007669"/>
    <property type="project" value="UniProtKB-ARBA"/>
</dbReference>
<keyword evidence="6 7" id="KW-0539">Nucleus</keyword>
<feature type="domain" description="MH2" evidence="9">
    <location>
        <begin position="252"/>
        <end position="447"/>
    </location>
</feature>
<dbReference type="InterPro" id="IPR001132">
    <property type="entry name" value="SMAD_dom_Dwarfin-type"/>
</dbReference>
<keyword evidence="7" id="KW-0963">Cytoplasm</keyword>
<dbReference type="AlphaFoldDB" id="A0AAN9TGQ1"/>
<evidence type="ECO:0000259" key="9">
    <source>
        <dbReference type="PROSITE" id="PS51076"/>
    </source>
</evidence>
<evidence type="ECO:0000256" key="1">
    <source>
        <dbReference type="ARBA" id="ARBA00005545"/>
    </source>
</evidence>
<dbReference type="SMART" id="SM00523">
    <property type="entry name" value="DWA"/>
    <property type="match status" value="1"/>
</dbReference>
<name>A0AAN9TGQ1_9HEMI</name>
<dbReference type="InterPro" id="IPR008984">
    <property type="entry name" value="SMAD_FHA_dom_sf"/>
</dbReference>
<evidence type="ECO:0000313" key="10">
    <source>
        <dbReference type="EMBL" id="KAK7590825.1"/>
    </source>
</evidence>
<dbReference type="InterPro" id="IPR013790">
    <property type="entry name" value="Dwarfin"/>
</dbReference>
<dbReference type="GO" id="GO:0000978">
    <property type="term" value="F:RNA polymerase II cis-regulatory region sequence-specific DNA binding"/>
    <property type="evidence" value="ECO:0007669"/>
    <property type="project" value="TreeGrafter"/>
</dbReference>
<dbReference type="SMART" id="SM00524">
    <property type="entry name" value="DWB"/>
    <property type="match status" value="1"/>
</dbReference>
<evidence type="ECO:0000256" key="5">
    <source>
        <dbReference type="ARBA" id="ARBA00023163"/>
    </source>
</evidence>
<evidence type="ECO:0000256" key="6">
    <source>
        <dbReference type="ARBA" id="ARBA00023242"/>
    </source>
</evidence>
<dbReference type="GO" id="GO:0000981">
    <property type="term" value="F:DNA-binding transcription factor activity, RNA polymerase II-specific"/>
    <property type="evidence" value="ECO:0007669"/>
    <property type="project" value="TreeGrafter"/>
</dbReference>
<dbReference type="GO" id="GO:0030154">
    <property type="term" value="P:cell differentiation"/>
    <property type="evidence" value="ECO:0007669"/>
    <property type="project" value="TreeGrafter"/>
</dbReference>
<evidence type="ECO:0000256" key="7">
    <source>
        <dbReference type="RuleBase" id="RU361195"/>
    </source>
</evidence>
<comment type="subcellular location">
    <subcellularLocation>
        <location evidence="7">Cytoplasm</location>
    </subcellularLocation>
    <subcellularLocation>
        <location evidence="7">Nucleus</location>
    </subcellularLocation>
</comment>
<dbReference type="GO" id="GO:0046872">
    <property type="term" value="F:metal ion binding"/>
    <property type="evidence" value="ECO:0007669"/>
    <property type="project" value="UniProtKB-KW"/>
</dbReference>
<dbReference type="InterPro" id="IPR013019">
    <property type="entry name" value="MAD_homology_MH1"/>
</dbReference>
<evidence type="ECO:0000256" key="4">
    <source>
        <dbReference type="ARBA" id="ARBA00023015"/>
    </source>
</evidence>
<dbReference type="Gene3D" id="2.60.200.10">
    <property type="match status" value="1"/>
</dbReference>
<dbReference type="GO" id="GO:0009791">
    <property type="term" value="P:post-embryonic development"/>
    <property type="evidence" value="ECO:0007669"/>
    <property type="project" value="UniProtKB-ARBA"/>
</dbReference>
<evidence type="ECO:0000259" key="8">
    <source>
        <dbReference type="PROSITE" id="PS51075"/>
    </source>
</evidence>
<keyword evidence="11" id="KW-1185">Reference proteome</keyword>
<dbReference type="GO" id="GO:0060395">
    <property type="term" value="P:SMAD protein signal transduction"/>
    <property type="evidence" value="ECO:0007669"/>
    <property type="project" value="TreeGrafter"/>
</dbReference>
<dbReference type="PROSITE" id="PS51076">
    <property type="entry name" value="MH2"/>
    <property type="match status" value="1"/>
</dbReference>
<comment type="similarity">
    <text evidence="1 7">Belongs to the dwarfin/SMAD family.</text>
</comment>
<dbReference type="Pfam" id="PF03165">
    <property type="entry name" value="MH1"/>
    <property type="match status" value="1"/>
</dbReference>
<dbReference type="GO" id="GO:0051239">
    <property type="term" value="P:regulation of multicellular organismal process"/>
    <property type="evidence" value="ECO:0007669"/>
    <property type="project" value="UniProtKB-ARBA"/>
</dbReference>